<organism evidence="4 5">
    <name type="scientific">Tetracentron sinense</name>
    <name type="common">Spur-leaf</name>
    <dbReference type="NCBI Taxonomy" id="13715"/>
    <lineage>
        <taxon>Eukaryota</taxon>
        <taxon>Viridiplantae</taxon>
        <taxon>Streptophyta</taxon>
        <taxon>Embryophyta</taxon>
        <taxon>Tracheophyta</taxon>
        <taxon>Spermatophyta</taxon>
        <taxon>Magnoliopsida</taxon>
        <taxon>Trochodendrales</taxon>
        <taxon>Trochodendraceae</taxon>
        <taxon>Tetracentron</taxon>
    </lineage>
</organism>
<feature type="domain" description="EF-hand" evidence="3">
    <location>
        <begin position="13"/>
        <end position="48"/>
    </location>
</feature>
<evidence type="ECO:0000313" key="4">
    <source>
        <dbReference type="EMBL" id="KAF8365085.1"/>
    </source>
</evidence>
<dbReference type="InterPro" id="IPR050145">
    <property type="entry name" value="Centrin_CML-like"/>
</dbReference>
<feature type="domain" description="EF-hand" evidence="3">
    <location>
        <begin position="53"/>
        <end position="88"/>
    </location>
</feature>
<dbReference type="Pfam" id="PF13405">
    <property type="entry name" value="EF-hand_6"/>
    <property type="match status" value="1"/>
</dbReference>
<dbReference type="GO" id="GO:0043226">
    <property type="term" value="C:organelle"/>
    <property type="evidence" value="ECO:0007669"/>
    <property type="project" value="UniProtKB-ARBA"/>
</dbReference>
<sequence>MCPSGTTPRPESAARPDIRRAFDILDTDRDGKISPNDLRTFYAGFSSGSNTTTSDEDISSMISVADSNKDGFVEFDEFERVLNCRRSSARNGVMEDVFRVMDKDEDGKVGFDDLRSYMKLAGFPASDDDILAMITLAGGNEKVGVCFEGLLKILAVDFAG</sequence>
<dbReference type="Gene3D" id="1.10.238.10">
    <property type="entry name" value="EF-hand"/>
    <property type="match status" value="1"/>
</dbReference>
<dbReference type="InterPro" id="IPR011992">
    <property type="entry name" value="EF-hand-dom_pair"/>
</dbReference>
<keyword evidence="1" id="KW-0677">Repeat</keyword>
<accession>A0A834YA71</accession>
<dbReference type="GO" id="GO:0005509">
    <property type="term" value="F:calcium ion binding"/>
    <property type="evidence" value="ECO:0007669"/>
    <property type="project" value="InterPro"/>
</dbReference>
<dbReference type="CDD" id="cd00051">
    <property type="entry name" value="EFh"/>
    <property type="match status" value="1"/>
</dbReference>
<dbReference type="Proteomes" id="UP000655225">
    <property type="component" value="Unassembled WGS sequence"/>
</dbReference>
<proteinExistence type="predicted"/>
<dbReference type="OrthoDB" id="26525at2759"/>
<name>A0A834YA71_TETSI</name>
<evidence type="ECO:0000313" key="5">
    <source>
        <dbReference type="Proteomes" id="UP000655225"/>
    </source>
</evidence>
<dbReference type="EMBL" id="JABCRI010001031">
    <property type="protein sequence ID" value="KAF8365085.1"/>
    <property type="molecule type" value="Genomic_DNA"/>
</dbReference>
<protein>
    <recommendedName>
        <fullName evidence="3">EF-hand domain-containing protein</fullName>
    </recommendedName>
</protein>
<keyword evidence="5" id="KW-1185">Reference proteome</keyword>
<dbReference type="InterPro" id="IPR018247">
    <property type="entry name" value="EF_Hand_1_Ca_BS"/>
</dbReference>
<comment type="caution">
    <text evidence="4">The sequence shown here is derived from an EMBL/GenBank/DDBJ whole genome shotgun (WGS) entry which is preliminary data.</text>
</comment>
<dbReference type="PROSITE" id="PS00018">
    <property type="entry name" value="EF_HAND_1"/>
    <property type="match status" value="3"/>
</dbReference>
<gene>
    <name evidence="4" type="ORF">HHK36_032911</name>
</gene>
<feature type="domain" description="EF-hand" evidence="3">
    <location>
        <begin position="89"/>
        <end position="124"/>
    </location>
</feature>
<keyword evidence="2" id="KW-0106">Calcium</keyword>
<reference evidence="4 5" key="1">
    <citation type="submission" date="2020-04" db="EMBL/GenBank/DDBJ databases">
        <title>Plant Genome Project.</title>
        <authorList>
            <person name="Zhang R.-G."/>
        </authorList>
    </citation>
    <scope>NUCLEOTIDE SEQUENCE [LARGE SCALE GENOMIC DNA]</scope>
    <source>
        <strain evidence="4">YNK0</strain>
        <tissue evidence="4">Leaf</tissue>
    </source>
</reference>
<dbReference type="PROSITE" id="PS50222">
    <property type="entry name" value="EF_HAND_2"/>
    <property type="match status" value="3"/>
</dbReference>
<dbReference type="AlphaFoldDB" id="A0A834YA71"/>
<dbReference type="PANTHER" id="PTHR23050">
    <property type="entry name" value="CALCIUM BINDING PROTEIN"/>
    <property type="match status" value="1"/>
</dbReference>
<dbReference type="FunFam" id="1.10.238.10:FF:000178">
    <property type="entry name" value="Calmodulin-2 A"/>
    <property type="match status" value="1"/>
</dbReference>
<evidence type="ECO:0000256" key="1">
    <source>
        <dbReference type="ARBA" id="ARBA00022737"/>
    </source>
</evidence>
<dbReference type="SMART" id="SM00054">
    <property type="entry name" value="EFh"/>
    <property type="match status" value="3"/>
</dbReference>
<evidence type="ECO:0000256" key="2">
    <source>
        <dbReference type="ARBA" id="ARBA00022837"/>
    </source>
</evidence>
<evidence type="ECO:0000259" key="3">
    <source>
        <dbReference type="PROSITE" id="PS50222"/>
    </source>
</evidence>
<dbReference type="InterPro" id="IPR002048">
    <property type="entry name" value="EF_hand_dom"/>
</dbReference>
<dbReference type="SUPFAM" id="SSF47473">
    <property type="entry name" value="EF-hand"/>
    <property type="match status" value="1"/>
</dbReference>
<dbReference type="Pfam" id="PF13499">
    <property type="entry name" value="EF-hand_7"/>
    <property type="match status" value="1"/>
</dbReference>